<accession>A0A0R2KZM9</accession>
<dbReference type="PATRIC" id="fig|331679.3.peg.797"/>
<evidence type="ECO:0008006" key="3">
    <source>
        <dbReference type="Google" id="ProtNLM"/>
    </source>
</evidence>
<evidence type="ECO:0000313" key="1">
    <source>
        <dbReference type="EMBL" id="KRN95001.1"/>
    </source>
</evidence>
<reference evidence="1 2" key="1">
    <citation type="journal article" date="2015" name="Genome Announc.">
        <title>Expanding the biotechnology potential of lactobacilli through comparative genomics of 213 strains and associated genera.</title>
        <authorList>
            <person name="Sun Z."/>
            <person name="Harris H.M."/>
            <person name="McCann A."/>
            <person name="Guo C."/>
            <person name="Argimon S."/>
            <person name="Zhang W."/>
            <person name="Yang X."/>
            <person name="Jeffery I.B."/>
            <person name="Cooney J.C."/>
            <person name="Kagawa T.F."/>
            <person name="Liu W."/>
            <person name="Song Y."/>
            <person name="Salvetti E."/>
            <person name="Wrobel A."/>
            <person name="Rasinkangas P."/>
            <person name="Parkhill J."/>
            <person name="Rea M.C."/>
            <person name="O'Sullivan O."/>
            <person name="Ritari J."/>
            <person name="Douillard F.P."/>
            <person name="Paul Ross R."/>
            <person name="Yang R."/>
            <person name="Briner A.E."/>
            <person name="Felis G.E."/>
            <person name="de Vos W.M."/>
            <person name="Barrangou R."/>
            <person name="Klaenhammer T.R."/>
            <person name="Caufield P.W."/>
            <person name="Cui Y."/>
            <person name="Zhang H."/>
            <person name="O'Toole P.W."/>
        </authorList>
    </citation>
    <scope>NUCLEOTIDE SEQUENCE [LARGE SCALE GENOMIC DNA]</scope>
    <source>
        <strain evidence="1 2">DSM 18001</strain>
    </source>
</reference>
<organism evidence="1 2">
    <name type="scientific">Pediococcus stilesii</name>
    <dbReference type="NCBI Taxonomy" id="331679"/>
    <lineage>
        <taxon>Bacteria</taxon>
        <taxon>Bacillati</taxon>
        <taxon>Bacillota</taxon>
        <taxon>Bacilli</taxon>
        <taxon>Lactobacillales</taxon>
        <taxon>Lactobacillaceae</taxon>
        <taxon>Pediococcus</taxon>
    </lineage>
</organism>
<comment type="caution">
    <text evidence="1">The sequence shown here is derived from an EMBL/GenBank/DDBJ whole genome shotgun (WGS) entry which is preliminary data.</text>
</comment>
<dbReference type="EMBL" id="JQBX01000002">
    <property type="protein sequence ID" value="KRN95001.1"/>
    <property type="molecule type" value="Genomic_DNA"/>
</dbReference>
<dbReference type="STRING" id="331679.IV81_GL000790"/>
<evidence type="ECO:0000313" key="2">
    <source>
        <dbReference type="Proteomes" id="UP000051859"/>
    </source>
</evidence>
<dbReference type="Proteomes" id="UP000051859">
    <property type="component" value="Unassembled WGS sequence"/>
</dbReference>
<name>A0A0R2KZM9_9LACO</name>
<protein>
    <recommendedName>
        <fullName evidence="3">AP2 domain-containing protein</fullName>
    </recommendedName>
</protein>
<proteinExistence type="predicted"/>
<keyword evidence="2" id="KW-1185">Reference proteome</keyword>
<sequence>MNNFLLNETLHSGVMSMKRHDLTGQRFGSLTAQKIIGKDQHGLMIWSCLCDCGNMAEVTSTNLRLGRKLNCGTRKNHLKNNLIGQRFSRLTVFEYAGRQRSNGNSLWKCKCSCGNETIVDSNALKSGRTRSCGCLRRKASSKRILDNPAMIASMRSSNSFRDCNGNPVQSVIKSSRNKSGVIGVSHEEKEDKWIARLMVDGKYVLNARFDCFNMAVSARKNAENKYLKNAQK</sequence>
<gene>
    <name evidence="1" type="ORF">IV81_GL000790</name>
</gene>
<dbReference type="AlphaFoldDB" id="A0A0R2KZM9"/>